<dbReference type="Proteomes" id="UP001304847">
    <property type="component" value="Unassembled WGS sequence"/>
</dbReference>
<proteinExistence type="predicted"/>
<gene>
    <name evidence="3" type="ORF">JC965_26955</name>
    <name evidence="2" type="ORF">VCX44_02325</name>
</gene>
<name>A0A7U0LDQ7_AERCA</name>
<dbReference type="RefSeq" id="WP_202155012.1">
    <property type="nucleotide sequence ID" value="NZ_JAOCIE010000020.1"/>
</dbReference>
<evidence type="ECO:0000313" key="4">
    <source>
        <dbReference type="Proteomes" id="UP001304847"/>
    </source>
</evidence>
<dbReference type="AlphaFoldDB" id="A0A7U0LDQ7"/>
<dbReference type="EMBL" id="CP068231">
    <property type="protein sequence ID" value="QQX12765.1"/>
    <property type="molecule type" value="Genomic_DNA"/>
</dbReference>
<feature type="transmembrane region" description="Helical" evidence="1">
    <location>
        <begin position="20"/>
        <end position="43"/>
    </location>
</feature>
<organism evidence="3">
    <name type="scientific">Aeromonas caviae</name>
    <name type="common">Aeromonas punctata</name>
    <dbReference type="NCBI Taxonomy" id="648"/>
    <lineage>
        <taxon>Bacteria</taxon>
        <taxon>Pseudomonadati</taxon>
        <taxon>Pseudomonadota</taxon>
        <taxon>Gammaproteobacteria</taxon>
        <taxon>Aeromonadales</taxon>
        <taxon>Aeromonadaceae</taxon>
        <taxon>Aeromonas</taxon>
    </lineage>
</organism>
<protein>
    <submittedName>
        <fullName evidence="3">Uncharacterized protein</fullName>
    </submittedName>
</protein>
<sequence>MMVWLVHVWAITLDYLSTGAAPSFVLHMTFTALTVWISLALMLKREVAIGPNQQITVDDRLFGLLIKRRRLQVQPDQTIKADLFAQSWFLFVVASPDQSLQLITYVRVDSMMAMDLVVLFEHLGTPEKELVTC</sequence>
<keyword evidence="1" id="KW-0812">Transmembrane</keyword>
<keyword evidence="1" id="KW-0472">Membrane</keyword>
<evidence type="ECO:0000313" key="2">
    <source>
        <dbReference type="EMBL" id="MEA9434677.1"/>
    </source>
</evidence>
<keyword evidence="4" id="KW-1185">Reference proteome</keyword>
<keyword evidence="3" id="KW-0614">Plasmid</keyword>
<reference evidence="3" key="1">
    <citation type="submission" date="2021-01" db="EMBL/GenBank/DDBJ databases">
        <title>GES Beta-lactamases isolated from hospital effluents in Brazil.</title>
        <authorList>
            <person name="Conte D."/>
            <person name="Mesa D."/>
            <person name="Palmeiro J.K."/>
            <person name="Dalla-Costa L.M."/>
        </authorList>
    </citation>
    <scope>NUCLEOTIDE SEQUENCE [LARGE SCALE GENOMIC DNA]</scope>
    <source>
        <strain evidence="3">Aero21</strain>
        <plasmid evidence="3">p1</plasmid>
    </source>
</reference>
<reference evidence="2 4" key="2">
    <citation type="submission" date="2023-12" db="EMBL/GenBank/DDBJ databases">
        <title>Characterization of antibiotic resistance in Aeromonas spp. in hospital effluent.</title>
        <authorList>
            <person name="Negoseki B.R.S."/>
            <person name="Krul D."/>
            <person name="Siqueira A.C."/>
            <person name="Almeida M."/>
            <person name="Mesa D."/>
            <person name="Conte D."/>
            <person name="Dalla-Costa L.M."/>
        </authorList>
    </citation>
    <scope>NUCLEOTIDE SEQUENCE [LARGE SCALE GENOMIC DNA]</scope>
    <source>
        <strain evidence="2 4">36v</strain>
    </source>
</reference>
<keyword evidence="1" id="KW-1133">Transmembrane helix</keyword>
<dbReference type="EMBL" id="JAYGOJ010000006">
    <property type="protein sequence ID" value="MEA9434677.1"/>
    <property type="molecule type" value="Genomic_DNA"/>
</dbReference>
<accession>A0A7U0LDQ7</accession>
<evidence type="ECO:0000256" key="1">
    <source>
        <dbReference type="SAM" id="Phobius"/>
    </source>
</evidence>
<evidence type="ECO:0000313" key="3">
    <source>
        <dbReference type="EMBL" id="QQX12765.1"/>
    </source>
</evidence>
<geneLocation type="plasmid" evidence="3">
    <name>p1</name>
</geneLocation>